<keyword evidence="4" id="KW-0539">Nucleus</keyword>
<dbReference type="GO" id="GO:0006261">
    <property type="term" value="P:DNA-templated DNA replication"/>
    <property type="evidence" value="ECO:0007669"/>
    <property type="project" value="TreeGrafter"/>
</dbReference>
<feature type="region of interest" description="Disordered" evidence="5">
    <location>
        <begin position="160"/>
        <end position="231"/>
    </location>
</feature>
<dbReference type="Pfam" id="PF09739">
    <property type="entry name" value="MCM_bind"/>
    <property type="match status" value="1"/>
</dbReference>
<comment type="similarity">
    <text evidence="2">Belongs to the MCMBP family.</text>
</comment>
<feature type="compositionally biased region" description="Polar residues" evidence="5">
    <location>
        <begin position="215"/>
        <end position="224"/>
    </location>
</feature>
<dbReference type="InParanoid" id="A0A671XU65"/>
<dbReference type="FunCoup" id="A0A671XU65">
    <property type="interactions" value="1610"/>
</dbReference>
<gene>
    <name evidence="6" type="primary">MCMBP</name>
    <name evidence="6" type="synonym">mcmbp</name>
</gene>
<organism evidence="6 7">
    <name type="scientific">Sparus aurata</name>
    <name type="common">Gilthead sea bream</name>
    <dbReference type="NCBI Taxonomy" id="8175"/>
    <lineage>
        <taxon>Eukaryota</taxon>
        <taxon>Metazoa</taxon>
        <taxon>Chordata</taxon>
        <taxon>Craniata</taxon>
        <taxon>Vertebrata</taxon>
        <taxon>Euteleostomi</taxon>
        <taxon>Actinopterygii</taxon>
        <taxon>Neopterygii</taxon>
        <taxon>Teleostei</taxon>
        <taxon>Neoteleostei</taxon>
        <taxon>Acanthomorphata</taxon>
        <taxon>Eupercaria</taxon>
        <taxon>Spariformes</taxon>
        <taxon>Sparidae</taxon>
        <taxon>Sparus</taxon>
    </lineage>
</organism>
<evidence type="ECO:0000313" key="6">
    <source>
        <dbReference type="Ensembl" id="ENSSAUP00010054575.1"/>
    </source>
</evidence>
<dbReference type="PANTHER" id="PTHR13489">
    <property type="entry name" value="MINI-CHROMOSOME MAINTENANCE COMPLEX-BINDING PROTEIN"/>
    <property type="match status" value="1"/>
</dbReference>
<comment type="subcellular location">
    <subcellularLocation>
        <location evidence="1">Nucleus</location>
    </subcellularLocation>
</comment>
<evidence type="ECO:0000256" key="4">
    <source>
        <dbReference type="ARBA" id="ARBA00023242"/>
    </source>
</evidence>
<feature type="compositionally biased region" description="Basic and acidic residues" evidence="5">
    <location>
        <begin position="201"/>
        <end position="214"/>
    </location>
</feature>
<keyword evidence="7" id="KW-1185">Reference proteome</keyword>
<dbReference type="InterPro" id="IPR019140">
    <property type="entry name" value="MCM_complex-bd"/>
</dbReference>
<dbReference type="Proteomes" id="UP000472265">
    <property type="component" value="Chromosome 15"/>
</dbReference>
<dbReference type="AlphaFoldDB" id="A0A671XU65"/>
<sequence length="642" mass="72369">STTGESWSLTLTIIYSKTDFSNPKSGWEAKVVEFFKDRLKEKDAHTWVPSLNDVPLHYLKPNSLVKFRCLIQDMFDPEFFMGAYETVDPSTNAKVLRCGRYKDVTECGVSLVDFNSRNTVTAERQTFYCVPIPGENPWVKEISSSLFVNAAPYQARVVPSTSYAPTRQKRSYEEDDMDDMDTQPQKQREPHSGINSSQGHTEQHGNGDCKRQETEAPSSQTASASHLDLNFPLPGEKGPSCLVKVYEDWDSFKLNDTLEVFGILSVSPALSALADEKDASSSILDPTESMETAEEQRVHSPPASLVPRLHMLYARPLPHNNPLLPSATLEDNSAFLSSTLSEMASVRAELLTYLTHVLLGDALAAEYLILHLISNVYARRDVLPLGKFAMNLSGCPAAALYTQRFYQIIQQLVPSSFYLGMSLQNMNQMRLVPKKDYVANRLVSGALQLARNTFLFLDETHLEQGQLDTTGVRNVTALGNLISWQKVDYDFNYHQMEFPCNINVLIASEGRSLLPSDCQIHLQSQVSPPNMEEYLSNIQLHPQTSSQLNKFRIYLSVARQLDYSISDEMTKSVEDDFVDMRKDDPQSVSAEDLHRMLVVARLLSLSLGQTSLTRDSWLRAKHIDMLRRSRMEQHQCVNGNEP</sequence>
<protein>
    <recommendedName>
        <fullName evidence="3">Mini-chromosome maintenance complex-binding protein</fullName>
    </recommendedName>
</protein>
<evidence type="ECO:0000256" key="3">
    <source>
        <dbReference type="ARBA" id="ARBA00015405"/>
    </source>
</evidence>
<reference evidence="6" key="1">
    <citation type="submission" date="2021-04" db="EMBL/GenBank/DDBJ databases">
        <authorList>
            <consortium name="Wellcome Sanger Institute Data Sharing"/>
        </authorList>
    </citation>
    <scope>NUCLEOTIDE SEQUENCE [LARGE SCALE GENOMIC DNA]</scope>
</reference>
<evidence type="ECO:0000256" key="5">
    <source>
        <dbReference type="SAM" id="MobiDB-lite"/>
    </source>
</evidence>
<proteinExistence type="inferred from homology"/>
<dbReference type="GO" id="GO:0005634">
    <property type="term" value="C:nucleus"/>
    <property type="evidence" value="ECO:0007669"/>
    <property type="project" value="UniProtKB-SubCell"/>
</dbReference>
<evidence type="ECO:0000256" key="2">
    <source>
        <dbReference type="ARBA" id="ARBA00007925"/>
    </source>
</evidence>
<dbReference type="PANTHER" id="PTHR13489:SF0">
    <property type="entry name" value="MINI-CHROMOSOME MAINTENANCE COMPLEX-BINDING PROTEIN"/>
    <property type="match status" value="1"/>
</dbReference>
<evidence type="ECO:0000313" key="7">
    <source>
        <dbReference type="Proteomes" id="UP000472265"/>
    </source>
</evidence>
<reference evidence="6" key="3">
    <citation type="submission" date="2025-09" db="UniProtKB">
        <authorList>
            <consortium name="Ensembl"/>
        </authorList>
    </citation>
    <scope>IDENTIFICATION</scope>
</reference>
<evidence type="ECO:0000256" key="1">
    <source>
        <dbReference type="ARBA" id="ARBA00004123"/>
    </source>
</evidence>
<reference evidence="6" key="2">
    <citation type="submission" date="2025-08" db="UniProtKB">
        <authorList>
            <consortium name="Ensembl"/>
        </authorList>
    </citation>
    <scope>IDENTIFICATION</scope>
</reference>
<name>A0A671XU65_SPAAU</name>
<dbReference type="OMA" id="EEHTEMI"/>
<dbReference type="GO" id="GO:0003682">
    <property type="term" value="F:chromatin binding"/>
    <property type="evidence" value="ECO:0007669"/>
    <property type="project" value="TreeGrafter"/>
</dbReference>
<dbReference type="GeneTree" id="ENSGT00390000017265"/>
<accession>A0A671XU65</accession>
<dbReference type="Ensembl" id="ENSSAUT00010057356.1">
    <property type="protein sequence ID" value="ENSSAUP00010054575.1"/>
    <property type="gene ID" value="ENSSAUG00010022219.1"/>
</dbReference>